<gene>
    <name evidence="2" type="ORF">GCM10010468_39990</name>
</gene>
<comment type="caution">
    <text evidence="2">The sequence shown here is derived from an EMBL/GenBank/DDBJ whole genome shotgun (WGS) entry which is preliminary data.</text>
</comment>
<dbReference type="SUPFAM" id="SSF46785">
    <property type="entry name" value="Winged helix' DNA-binding domain"/>
    <property type="match status" value="1"/>
</dbReference>
<dbReference type="RefSeq" id="WP_344830357.1">
    <property type="nucleotide sequence ID" value="NZ_BAAAUV010000009.1"/>
</dbReference>
<keyword evidence="3" id="KW-1185">Reference proteome</keyword>
<proteinExistence type="inferred from homology"/>
<evidence type="ECO:0000313" key="2">
    <source>
        <dbReference type="EMBL" id="GAA3217339.1"/>
    </source>
</evidence>
<dbReference type="InterPro" id="IPR043129">
    <property type="entry name" value="ATPase_NBD"/>
</dbReference>
<reference evidence="3" key="1">
    <citation type="journal article" date="2019" name="Int. J. Syst. Evol. Microbiol.">
        <title>The Global Catalogue of Microorganisms (GCM) 10K type strain sequencing project: providing services to taxonomists for standard genome sequencing and annotation.</title>
        <authorList>
            <consortium name="The Broad Institute Genomics Platform"/>
            <consortium name="The Broad Institute Genome Sequencing Center for Infectious Disease"/>
            <person name="Wu L."/>
            <person name="Ma J."/>
        </authorList>
    </citation>
    <scope>NUCLEOTIDE SEQUENCE [LARGE SCALE GENOMIC DNA]</scope>
    <source>
        <strain evidence="3">JCM 9377</strain>
    </source>
</reference>
<dbReference type="PANTHER" id="PTHR18964">
    <property type="entry name" value="ROK (REPRESSOR, ORF, KINASE) FAMILY"/>
    <property type="match status" value="1"/>
</dbReference>
<dbReference type="InterPro" id="IPR036390">
    <property type="entry name" value="WH_DNA-bd_sf"/>
</dbReference>
<sequence>MHAGTRKRRRAATSGEILRLIREEEIHTRAELARITGLSRPIIGQRVTELLDAEFVIEAPGVSSGGRPAARLEFNGDGGTVLVASLGHTHGHLAVCDLSGAVLAKKPVAMSGGIKGILDAWGSLERGPVRGVGIALPGPALVDESIAKAVADRYAVPVHIDNDVNVMALGEHRLRHDVDDLLFIKASTGIGAGIVSGGRLQRGAFGSAGEIGHIPVPDGLLCGCGTVGCVETIAGGAALLAQLNGRAHDLPELASLARSGDLEAVAVLREAGRRIGEVVAAAVNILNPALVVLGGDLSGKNLIAGVREAVYHRAAAAATRQLRIEPSELGDDAGLLGCATMILDHILSPDAVDASLQNQARQPA</sequence>
<dbReference type="InterPro" id="IPR036388">
    <property type="entry name" value="WH-like_DNA-bd_sf"/>
</dbReference>
<evidence type="ECO:0000256" key="1">
    <source>
        <dbReference type="ARBA" id="ARBA00006479"/>
    </source>
</evidence>
<dbReference type="PANTHER" id="PTHR18964:SF173">
    <property type="entry name" value="GLUCOKINASE"/>
    <property type="match status" value="1"/>
</dbReference>
<dbReference type="EMBL" id="BAAAUV010000009">
    <property type="protein sequence ID" value="GAA3217339.1"/>
    <property type="molecule type" value="Genomic_DNA"/>
</dbReference>
<dbReference type="Gene3D" id="3.30.420.40">
    <property type="match status" value="2"/>
</dbReference>
<name>A0ABP6QER1_9ACTN</name>
<comment type="similarity">
    <text evidence="1">Belongs to the ROK (NagC/XylR) family.</text>
</comment>
<accession>A0ABP6QER1</accession>
<protein>
    <submittedName>
        <fullName evidence="2">ROK family transcriptional regulator</fullName>
    </submittedName>
</protein>
<dbReference type="SUPFAM" id="SSF53067">
    <property type="entry name" value="Actin-like ATPase domain"/>
    <property type="match status" value="2"/>
</dbReference>
<dbReference type="Proteomes" id="UP001501237">
    <property type="component" value="Unassembled WGS sequence"/>
</dbReference>
<dbReference type="Gene3D" id="1.10.10.10">
    <property type="entry name" value="Winged helix-like DNA-binding domain superfamily/Winged helix DNA-binding domain"/>
    <property type="match status" value="1"/>
</dbReference>
<dbReference type="InterPro" id="IPR000600">
    <property type="entry name" value="ROK"/>
</dbReference>
<organism evidence="2 3">
    <name type="scientific">Actinocorallia longicatena</name>
    <dbReference type="NCBI Taxonomy" id="111803"/>
    <lineage>
        <taxon>Bacteria</taxon>
        <taxon>Bacillati</taxon>
        <taxon>Actinomycetota</taxon>
        <taxon>Actinomycetes</taxon>
        <taxon>Streptosporangiales</taxon>
        <taxon>Thermomonosporaceae</taxon>
        <taxon>Actinocorallia</taxon>
    </lineage>
</organism>
<evidence type="ECO:0000313" key="3">
    <source>
        <dbReference type="Proteomes" id="UP001501237"/>
    </source>
</evidence>
<dbReference type="Pfam" id="PF00480">
    <property type="entry name" value="ROK"/>
    <property type="match status" value="1"/>
</dbReference>